<comment type="subunit">
    <text evidence="5">Component of a multi-subunit COQ enzyme complex, composed of at least COQ3, COQ4, COQ5, COQ6, COQ7 and COQ9. Interacts with PYURF; the interaction is direct, stabilizes COQ5 protein and associates PYURF with COQ enzyme complex.</text>
</comment>
<dbReference type="GO" id="GO:0008425">
    <property type="term" value="F:2-methoxy-6-polyprenyl-1,4-benzoquinol methyltransferase activity"/>
    <property type="evidence" value="ECO:0007669"/>
    <property type="project" value="UniProtKB-UniRule"/>
</dbReference>
<dbReference type="SUPFAM" id="SSF53335">
    <property type="entry name" value="S-adenosyl-L-methionine-dependent methyltransferases"/>
    <property type="match status" value="1"/>
</dbReference>
<dbReference type="FunFam" id="3.40.50.150:FF:000064">
    <property type="entry name" value="2-methoxy-6-polyprenyl-1,4-benzoquinol methylase, mitochondrial"/>
    <property type="match status" value="1"/>
</dbReference>
<comment type="caution">
    <text evidence="6">Lacks conserved residue(s) required for the propagation of feature annotation.</text>
</comment>
<dbReference type="PROSITE" id="PS01184">
    <property type="entry name" value="UBIE_2"/>
    <property type="match status" value="1"/>
</dbReference>
<keyword evidence="2 6" id="KW-0808">Transferase</keyword>
<dbReference type="AlphaFoldDB" id="A0A8B8EDI8"/>
<comment type="function">
    <text evidence="6">Methyltransferase required for the conversion of 2-polyprenyl-6-methoxy-1,4-benzoquinol (DDMQH2) to 2-polyprenyl-3-methyl-6-methoxy-1,4-benzoquinol (DMQH2).</text>
</comment>
<comment type="similarity">
    <text evidence="6">Belongs to the class I-like SAM-binding methyltransferase superfamily. MenG/UbiE family.</text>
</comment>
<accession>A0A8B8EDI8</accession>
<name>A0A8B8EDI8_CRAVI</name>
<keyword evidence="1 6" id="KW-0489">Methyltransferase</keyword>
<dbReference type="RefSeq" id="XP_022337593.1">
    <property type="nucleotide sequence ID" value="XM_022481885.1"/>
</dbReference>
<evidence type="ECO:0000256" key="4">
    <source>
        <dbReference type="ARBA" id="ARBA00022691"/>
    </source>
</evidence>
<feature type="binding site" evidence="6">
    <location>
        <position position="174"/>
    </location>
    <ligand>
        <name>S-adenosyl-L-methionine</name>
        <dbReference type="ChEBI" id="CHEBI:59789"/>
    </ligand>
</feature>
<dbReference type="KEGG" id="cvn:111133453"/>
<evidence type="ECO:0000256" key="2">
    <source>
        <dbReference type="ARBA" id="ARBA00022679"/>
    </source>
</evidence>
<keyword evidence="4 6" id="KW-0949">S-adenosyl-L-methionine</keyword>
<dbReference type="GeneID" id="111133453"/>
<dbReference type="GO" id="GO:0031314">
    <property type="term" value="C:extrinsic component of mitochondrial inner membrane"/>
    <property type="evidence" value="ECO:0007669"/>
    <property type="project" value="UniProtKB-UniRule"/>
</dbReference>
<dbReference type="PROSITE" id="PS51608">
    <property type="entry name" value="SAM_MT_UBIE"/>
    <property type="match status" value="1"/>
</dbReference>
<dbReference type="Gene3D" id="3.40.50.150">
    <property type="entry name" value="Vaccinia Virus protein VP39"/>
    <property type="match status" value="1"/>
</dbReference>
<comment type="pathway">
    <text evidence="6">Cofactor biosynthesis; ubiquinone biosynthesis.</text>
</comment>
<keyword evidence="6" id="KW-0472">Membrane</keyword>
<organism evidence="7 8">
    <name type="scientific">Crassostrea virginica</name>
    <name type="common">Eastern oyster</name>
    <dbReference type="NCBI Taxonomy" id="6565"/>
    <lineage>
        <taxon>Eukaryota</taxon>
        <taxon>Metazoa</taxon>
        <taxon>Spiralia</taxon>
        <taxon>Lophotrochozoa</taxon>
        <taxon>Mollusca</taxon>
        <taxon>Bivalvia</taxon>
        <taxon>Autobranchia</taxon>
        <taxon>Pteriomorphia</taxon>
        <taxon>Ostreida</taxon>
        <taxon>Ostreoidea</taxon>
        <taxon>Ostreidae</taxon>
        <taxon>Crassostrea</taxon>
    </lineage>
</organism>
<evidence type="ECO:0000313" key="7">
    <source>
        <dbReference type="Proteomes" id="UP000694844"/>
    </source>
</evidence>
<dbReference type="OrthoDB" id="6329284at2759"/>
<protein>
    <recommendedName>
        <fullName evidence="6">2-methoxy-6-polyprenyl-1,4-benzoquinol methylase, mitochondrial</fullName>
        <ecNumber evidence="6">2.1.1.201</ecNumber>
    </recommendedName>
    <alternativeName>
        <fullName evidence="6">Ubiquinone biosynthesis methyltransferase COQ5</fullName>
    </alternativeName>
</protein>
<keyword evidence="3 6" id="KW-0831">Ubiquinone biosynthesis</keyword>
<dbReference type="Pfam" id="PF01209">
    <property type="entry name" value="Ubie_methyltran"/>
    <property type="match status" value="1"/>
</dbReference>
<sequence length="333" mass="37609">MAAPLKVGGFCCRKKNPIANIIFRLLSTNSATQEEFRTKKDSKDTHFGFETVAEDEKEERVYEVFRNVAGKYDLMNDAMSFGIHRLWKDHFIQRMSPVAGTKLLDVAGGTGDIAFRFLQYIQSQTDDSIMSEENFSIPSGIGAGAYSIPSEYAEEEKIDLSDYKEDTSHVTVCDINLEMLNVGKSRAEDAGIITGIDWVQGNAECLPFENNSFDAYTIAYGIRNCTHVDKVLAEAYRVLKPGGRFMCLEFSQVNNLVLRRFYDSYSFEVIPVMGQVLAQDWKSYQYLVESIRQFPNQNKFATMIRQAGFGMVNYENLTFGVSAIHSGYKLLKG</sequence>
<dbReference type="Proteomes" id="UP000694844">
    <property type="component" value="Chromosome 5"/>
</dbReference>
<dbReference type="EC" id="2.1.1.201" evidence="6"/>
<dbReference type="InterPro" id="IPR029063">
    <property type="entry name" value="SAM-dependent_MTases_sf"/>
</dbReference>
<comment type="subcellular location">
    <subcellularLocation>
        <location evidence="6">Mitochondrion inner membrane</location>
        <topology evidence="6">Peripheral membrane protein</topology>
        <orientation evidence="6">Matrix side</orientation>
    </subcellularLocation>
</comment>
<dbReference type="InterPro" id="IPR023576">
    <property type="entry name" value="UbiE/COQ5_MeTrFase_CS"/>
</dbReference>
<dbReference type="NCBIfam" id="TIGR01934">
    <property type="entry name" value="MenG_MenH_UbiE"/>
    <property type="match status" value="1"/>
</dbReference>
<dbReference type="UniPathway" id="UPA00232"/>
<dbReference type="PANTHER" id="PTHR43591">
    <property type="entry name" value="METHYLTRANSFERASE"/>
    <property type="match status" value="1"/>
</dbReference>
<evidence type="ECO:0000256" key="3">
    <source>
        <dbReference type="ARBA" id="ARBA00022688"/>
    </source>
</evidence>
<dbReference type="PROSITE" id="PS01183">
    <property type="entry name" value="UBIE_1"/>
    <property type="match status" value="1"/>
</dbReference>
<keyword evidence="7" id="KW-1185">Reference proteome</keyword>
<reference evidence="8" key="1">
    <citation type="submission" date="2025-08" db="UniProtKB">
        <authorList>
            <consortium name="RefSeq"/>
        </authorList>
    </citation>
    <scope>IDENTIFICATION</scope>
    <source>
        <tissue evidence="8">Whole sample</tissue>
    </source>
</reference>
<keyword evidence="6" id="KW-0496">Mitochondrion</keyword>
<feature type="binding site" evidence="6">
    <location>
        <begin position="202"/>
        <end position="203"/>
    </location>
    <ligand>
        <name>S-adenosyl-L-methionine</name>
        <dbReference type="ChEBI" id="CHEBI:59789"/>
    </ligand>
</feature>
<evidence type="ECO:0000256" key="5">
    <source>
        <dbReference type="ARBA" id="ARBA00046387"/>
    </source>
</evidence>
<keyword evidence="6" id="KW-0999">Mitochondrion inner membrane</keyword>
<evidence type="ECO:0000256" key="6">
    <source>
        <dbReference type="HAMAP-Rule" id="MF_03191"/>
    </source>
</evidence>
<gene>
    <name evidence="8" type="primary">LOC111133453</name>
</gene>
<feature type="binding site" evidence="6">
    <location>
        <position position="110"/>
    </location>
    <ligand>
        <name>S-adenosyl-L-methionine</name>
        <dbReference type="ChEBI" id="CHEBI:59789"/>
    </ligand>
</feature>
<dbReference type="InterPro" id="IPR004033">
    <property type="entry name" value="UbiE/COQ5_MeTrFase"/>
</dbReference>
<comment type="catalytic activity">
    <reaction evidence="6">
        <text>a 2-methoxy-6-(all-trans-polyprenyl)benzene-1,4-diol + S-adenosyl-L-methionine = a 5-methoxy-2-methyl-3-(all-trans-polyprenyl)benzene-1,4-diol + S-adenosyl-L-homocysteine + H(+)</text>
        <dbReference type="Rhea" id="RHEA:28286"/>
        <dbReference type="Rhea" id="RHEA-COMP:10858"/>
        <dbReference type="Rhea" id="RHEA-COMP:10859"/>
        <dbReference type="ChEBI" id="CHEBI:15378"/>
        <dbReference type="ChEBI" id="CHEBI:57856"/>
        <dbReference type="ChEBI" id="CHEBI:59789"/>
        <dbReference type="ChEBI" id="CHEBI:84166"/>
        <dbReference type="ChEBI" id="CHEBI:84167"/>
        <dbReference type="EC" id="2.1.1.201"/>
    </reaction>
</comment>
<dbReference type="CDD" id="cd02440">
    <property type="entry name" value="AdoMet_MTases"/>
    <property type="match status" value="1"/>
</dbReference>
<dbReference type="GO" id="GO:0032259">
    <property type="term" value="P:methylation"/>
    <property type="evidence" value="ECO:0007669"/>
    <property type="project" value="UniProtKB-KW"/>
</dbReference>
<dbReference type="PANTHER" id="PTHR43591:SF24">
    <property type="entry name" value="2-METHOXY-6-POLYPRENYL-1,4-BENZOQUINOL METHYLASE, MITOCHONDRIAL"/>
    <property type="match status" value="1"/>
</dbReference>
<dbReference type="HAMAP" id="MF_01813">
    <property type="entry name" value="MenG_UbiE_methyltr"/>
    <property type="match status" value="1"/>
</dbReference>
<evidence type="ECO:0000313" key="8">
    <source>
        <dbReference type="RefSeq" id="XP_022337593.1"/>
    </source>
</evidence>
<evidence type="ECO:0000256" key="1">
    <source>
        <dbReference type="ARBA" id="ARBA00022603"/>
    </source>
</evidence>
<proteinExistence type="inferred from homology"/>